<keyword evidence="4" id="KW-0863">Zinc-finger</keyword>
<name>A0A423X0E3_9PEZI</name>
<evidence type="ECO:0000256" key="1">
    <source>
        <dbReference type="ARBA" id="ARBA00004123"/>
    </source>
</evidence>
<dbReference type="InterPro" id="IPR007219">
    <property type="entry name" value="XnlR_reg_dom"/>
</dbReference>
<dbReference type="Proteomes" id="UP000285146">
    <property type="component" value="Unassembled WGS sequence"/>
</dbReference>
<evidence type="ECO:0000259" key="7">
    <source>
        <dbReference type="Pfam" id="PF04082"/>
    </source>
</evidence>
<dbReference type="STRING" id="1230097.A0A423X0E3"/>
<comment type="subcellular location">
    <subcellularLocation>
        <location evidence="1">Nucleus</location>
    </subcellularLocation>
</comment>
<dbReference type="InParanoid" id="A0A423X0E3"/>
<dbReference type="GO" id="GO:0000981">
    <property type="term" value="F:DNA-binding transcription factor activity, RNA polymerase II-specific"/>
    <property type="evidence" value="ECO:0007669"/>
    <property type="project" value="InterPro"/>
</dbReference>
<dbReference type="OrthoDB" id="654211at2759"/>
<keyword evidence="5" id="KW-0862">Zinc</keyword>
<dbReference type="GO" id="GO:0000978">
    <property type="term" value="F:RNA polymerase II cis-regulatory region sequence-specific DNA binding"/>
    <property type="evidence" value="ECO:0007669"/>
    <property type="project" value="InterPro"/>
</dbReference>
<evidence type="ECO:0000256" key="5">
    <source>
        <dbReference type="ARBA" id="ARBA00022833"/>
    </source>
</evidence>
<keyword evidence="9" id="KW-1185">Reference proteome</keyword>
<evidence type="ECO:0000256" key="6">
    <source>
        <dbReference type="ARBA" id="ARBA00023242"/>
    </source>
</evidence>
<dbReference type="GO" id="GO:0000785">
    <property type="term" value="C:chromatin"/>
    <property type="evidence" value="ECO:0007669"/>
    <property type="project" value="TreeGrafter"/>
</dbReference>
<dbReference type="CDD" id="cd12148">
    <property type="entry name" value="fungal_TF_MHR"/>
    <property type="match status" value="1"/>
</dbReference>
<sequence>MQTPKRSPFGAPVAQASLGETFCHATSVSIAIEIRQVEAHQSMRMHAKYLSTFRRRQSQDFLRMSLHRRSPAWMHSRLSNIGLKGPKDNSTISPSLPLSSWVMHLISGSDMTAFDHFREFENFLEGVGLPAGWTPHLNENYHHDGATIAAPRASRATSATPANTCPSPRHEVRLGTPFSYWLPSALPSNSNGIPSDPQSNVNLKHRAIPESERFRVNDEQRMQLVTSLEEFREVIGPSFQLPSRHSLTRYITSYFQGFHTHMNFIHVPTWSISETPLESLLAIATIGAQYCFEHKISNRLFSAGKSILIERLAHEADRLGPRLGILLSLAKSQATARAKPWAAEGSCTGVTPWEPLDAIKTLINLMGFATWEPNESLLREAFGLRELLANVCRDVGLEEPPVSPGPGCDQRPNSTSPKASWLSWIREESRRRTKLIAFSFTHIHSVAYNVYPVIRTSEVRLRLPCPTEEWKAPTASQWEMATSEARKQQLNYQEALSLLLHNVDEPAPLDPIPTPLGNYLLLHGILQRIFIVRDLSLPIMDEKASLPKEEVEKLERALRSWTMGWQQAPESSLDPNNENGPIPFTSSSVLSLAYTRIYLDLGPYRALETRDTDCVARTLMRSPDLSRSSGVTSALLYATHALSIPVRLGLDRVARSQALFWSIRHALSGLECAVLLSKWLSSLGRQGVEGLTDSEERILHWVRRIVQEAWAVVDFDEDDNADIIPAVEPSPKILSFAVLKIWAHFFKGNTQWRFINMIGESLEKYRRLLIEKIT</sequence>
<keyword evidence="3" id="KW-0677">Repeat</keyword>
<dbReference type="PANTHER" id="PTHR40626:SF10">
    <property type="entry name" value="C2H2-TYPE DOMAIN-CONTAINING PROTEIN"/>
    <property type="match status" value="1"/>
</dbReference>
<dbReference type="PANTHER" id="PTHR40626">
    <property type="entry name" value="MIP31509P"/>
    <property type="match status" value="1"/>
</dbReference>
<dbReference type="GO" id="GO:0005634">
    <property type="term" value="C:nucleus"/>
    <property type="evidence" value="ECO:0007669"/>
    <property type="project" value="UniProtKB-SubCell"/>
</dbReference>
<evidence type="ECO:0000313" key="9">
    <source>
        <dbReference type="Proteomes" id="UP000285146"/>
    </source>
</evidence>
<proteinExistence type="predicted"/>
<feature type="domain" description="Xylanolytic transcriptional activator regulatory" evidence="7">
    <location>
        <begin position="251"/>
        <end position="561"/>
    </location>
</feature>
<comment type="caution">
    <text evidence="8">The sequence shown here is derived from an EMBL/GenBank/DDBJ whole genome shotgun (WGS) entry which is preliminary data.</text>
</comment>
<keyword evidence="6" id="KW-0539">Nucleus</keyword>
<dbReference type="Pfam" id="PF04082">
    <property type="entry name" value="Fungal_trans"/>
    <property type="match status" value="1"/>
</dbReference>
<evidence type="ECO:0000256" key="2">
    <source>
        <dbReference type="ARBA" id="ARBA00022723"/>
    </source>
</evidence>
<dbReference type="GO" id="GO:0006351">
    <property type="term" value="P:DNA-templated transcription"/>
    <property type="evidence" value="ECO:0007669"/>
    <property type="project" value="InterPro"/>
</dbReference>
<dbReference type="GO" id="GO:0008270">
    <property type="term" value="F:zinc ion binding"/>
    <property type="evidence" value="ECO:0007669"/>
    <property type="project" value="UniProtKB-KW"/>
</dbReference>
<organism evidence="8 9">
    <name type="scientific">Cytospora leucostoma</name>
    <dbReference type="NCBI Taxonomy" id="1230097"/>
    <lineage>
        <taxon>Eukaryota</taxon>
        <taxon>Fungi</taxon>
        <taxon>Dikarya</taxon>
        <taxon>Ascomycota</taxon>
        <taxon>Pezizomycotina</taxon>
        <taxon>Sordariomycetes</taxon>
        <taxon>Sordariomycetidae</taxon>
        <taxon>Diaporthales</taxon>
        <taxon>Cytosporaceae</taxon>
        <taxon>Cytospora</taxon>
    </lineage>
</organism>
<dbReference type="AlphaFoldDB" id="A0A423X0E3"/>
<dbReference type="InterPro" id="IPR051059">
    <property type="entry name" value="VerF-like"/>
</dbReference>
<evidence type="ECO:0000313" key="8">
    <source>
        <dbReference type="EMBL" id="ROW09261.1"/>
    </source>
</evidence>
<accession>A0A423X0E3</accession>
<dbReference type="EMBL" id="LKEB01000031">
    <property type="protein sequence ID" value="ROW09261.1"/>
    <property type="molecule type" value="Genomic_DNA"/>
</dbReference>
<protein>
    <recommendedName>
        <fullName evidence="7">Xylanolytic transcriptional activator regulatory domain-containing protein</fullName>
    </recommendedName>
</protein>
<gene>
    <name evidence="8" type="ORF">VPNG_05873</name>
</gene>
<keyword evidence="2" id="KW-0479">Metal-binding</keyword>
<evidence type="ECO:0000256" key="3">
    <source>
        <dbReference type="ARBA" id="ARBA00022737"/>
    </source>
</evidence>
<reference evidence="8 9" key="1">
    <citation type="submission" date="2015-09" db="EMBL/GenBank/DDBJ databases">
        <title>Host preference determinants of Valsa canker pathogens revealed by comparative genomics.</title>
        <authorList>
            <person name="Yin Z."/>
            <person name="Huang L."/>
        </authorList>
    </citation>
    <scope>NUCLEOTIDE SEQUENCE [LARGE SCALE GENOMIC DNA]</scope>
    <source>
        <strain evidence="8 9">SXYLt</strain>
    </source>
</reference>
<evidence type="ECO:0000256" key="4">
    <source>
        <dbReference type="ARBA" id="ARBA00022771"/>
    </source>
</evidence>